<keyword evidence="3" id="KW-0732">Signal</keyword>
<dbReference type="Proteomes" id="UP000077202">
    <property type="component" value="Unassembled WGS sequence"/>
</dbReference>
<feature type="domain" description="Calcineurin-like phosphoesterase" evidence="6">
    <location>
        <begin position="85"/>
        <end position="298"/>
    </location>
</feature>
<keyword evidence="9" id="KW-1185">Reference proteome</keyword>
<dbReference type="SUPFAM" id="SSF56300">
    <property type="entry name" value="Metallo-dependent phosphatases"/>
    <property type="match status" value="1"/>
</dbReference>
<reference evidence="7" key="2">
    <citation type="journal article" date="2019" name="Curr. Biol.">
        <title>Chromatin organization in early land plants reveals an ancestral association between H3K27me3, transposons, and constitutive heterochromatin.</title>
        <authorList>
            <person name="Montgomery S.A."/>
            <person name="Tanizawa Y."/>
            <person name="Galik B."/>
            <person name="Wang N."/>
            <person name="Ito T."/>
            <person name="Mochizuki T."/>
            <person name="Akimcheva S."/>
            <person name="Bowman J."/>
            <person name="Cognat V."/>
            <person name="Drouard L."/>
            <person name="Ekker H."/>
            <person name="Houng S."/>
            <person name="Kohchi T."/>
            <person name="Lin S."/>
            <person name="Liu L.D."/>
            <person name="Nakamura Y."/>
            <person name="Valeeva L.R."/>
            <person name="Shakirov E.V."/>
            <person name="Shippen D.E."/>
            <person name="Wei W."/>
            <person name="Yagura M."/>
            <person name="Yamaoka S."/>
            <person name="Yamato K.T."/>
            <person name="Liu C."/>
            <person name="Berger F."/>
        </authorList>
    </citation>
    <scope>NUCLEOTIDE SEQUENCE [LARGE SCALE GENOMIC DNA]</scope>
    <source>
        <strain evidence="7">Tak-1</strain>
    </source>
</reference>
<dbReference type="Proteomes" id="UP001162541">
    <property type="component" value="Chromosome 3"/>
</dbReference>
<protein>
    <recommendedName>
        <fullName evidence="2">acid phosphatase</fullName>
        <ecNumber evidence="2">3.1.3.2</ecNumber>
    </recommendedName>
</protein>
<dbReference type="Gene3D" id="3.60.21.10">
    <property type="match status" value="1"/>
</dbReference>
<dbReference type="CDD" id="cd07378">
    <property type="entry name" value="MPP_ACP5"/>
    <property type="match status" value="1"/>
</dbReference>
<evidence type="ECO:0000259" key="6">
    <source>
        <dbReference type="Pfam" id="PF00149"/>
    </source>
</evidence>
<evidence type="ECO:0000256" key="5">
    <source>
        <dbReference type="SAM" id="Phobius"/>
    </source>
</evidence>
<dbReference type="AlphaFoldDB" id="A0A176WDG5"/>
<evidence type="ECO:0000313" key="10">
    <source>
        <dbReference type="Proteomes" id="UP001162541"/>
    </source>
</evidence>
<keyword evidence="4" id="KW-0378">Hydrolase</keyword>
<dbReference type="EMBL" id="LVLJ01001171">
    <property type="protein sequence ID" value="OAE31119.1"/>
    <property type="molecule type" value="Genomic_DNA"/>
</dbReference>
<name>A0A176WDG5_MARPO</name>
<dbReference type="EC" id="3.1.3.2" evidence="2"/>
<dbReference type="InterPro" id="IPR024927">
    <property type="entry name" value="Acid_PPase"/>
</dbReference>
<dbReference type="Pfam" id="PF00149">
    <property type="entry name" value="Metallophos"/>
    <property type="match status" value="1"/>
</dbReference>
<keyword evidence="5" id="KW-0812">Transmembrane</keyword>
<evidence type="ECO:0000256" key="4">
    <source>
        <dbReference type="ARBA" id="ARBA00022801"/>
    </source>
</evidence>
<organism evidence="8 9">
    <name type="scientific">Marchantia polymorpha subsp. ruderalis</name>
    <dbReference type="NCBI Taxonomy" id="1480154"/>
    <lineage>
        <taxon>Eukaryota</taxon>
        <taxon>Viridiplantae</taxon>
        <taxon>Streptophyta</taxon>
        <taxon>Embryophyta</taxon>
        <taxon>Marchantiophyta</taxon>
        <taxon>Marchantiopsida</taxon>
        <taxon>Marchantiidae</taxon>
        <taxon>Marchantiales</taxon>
        <taxon>Marchantiaceae</taxon>
        <taxon>Marchantia</taxon>
    </lineage>
</organism>
<comment type="catalytic activity">
    <reaction evidence="1">
        <text>a phosphate monoester + H2O = an alcohol + phosphate</text>
        <dbReference type="Rhea" id="RHEA:15017"/>
        <dbReference type="ChEBI" id="CHEBI:15377"/>
        <dbReference type="ChEBI" id="CHEBI:30879"/>
        <dbReference type="ChEBI" id="CHEBI:43474"/>
        <dbReference type="ChEBI" id="CHEBI:67140"/>
        <dbReference type="EC" id="3.1.3.2"/>
    </reaction>
</comment>
<dbReference type="GO" id="GO:0003993">
    <property type="term" value="F:acid phosphatase activity"/>
    <property type="evidence" value="ECO:0007669"/>
    <property type="project" value="UniProtKB-EC"/>
</dbReference>
<reference evidence="10" key="3">
    <citation type="journal article" date="2020" name="Curr. Biol.">
        <title>Chromatin organization in early land plants reveals an ancestral association between H3K27me3, transposons, and constitutive heterochromatin.</title>
        <authorList>
            <person name="Montgomery S.A."/>
            <person name="Tanizawa Y."/>
            <person name="Galik B."/>
            <person name="Wang N."/>
            <person name="Ito T."/>
            <person name="Mochizuki T."/>
            <person name="Akimcheva S."/>
            <person name="Bowman J.L."/>
            <person name="Cognat V."/>
            <person name="Marechal-Drouard L."/>
            <person name="Ekker H."/>
            <person name="Hong S.F."/>
            <person name="Kohchi T."/>
            <person name="Lin S.S."/>
            <person name="Liu L.D."/>
            <person name="Nakamura Y."/>
            <person name="Valeeva L.R."/>
            <person name="Shakirov E.V."/>
            <person name="Shippen D.E."/>
            <person name="Wei W.L."/>
            <person name="Yagura M."/>
            <person name="Yamaoka S."/>
            <person name="Yamato K.T."/>
            <person name="Liu C."/>
            <person name="Berger F."/>
        </authorList>
    </citation>
    <scope>NUCLEOTIDE SEQUENCE [LARGE SCALE GENOMIC DNA]</scope>
    <source>
        <strain evidence="10">Tak-1</strain>
    </source>
</reference>
<evidence type="ECO:0000256" key="2">
    <source>
        <dbReference type="ARBA" id="ARBA00012646"/>
    </source>
</evidence>
<evidence type="ECO:0000256" key="3">
    <source>
        <dbReference type="ARBA" id="ARBA00022729"/>
    </source>
</evidence>
<keyword evidence="5" id="KW-0472">Membrane</keyword>
<dbReference type="EMBL" id="AP019868">
    <property type="protein sequence ID" value="BBN05401.1"/>
    <property type="molecule type" value="Genomic_DNA"/>
</dbReference>
<dbReference type="PANTHER" id="PTHR10161">
    <property type="entry name" value="TARTRATE-RESISTANT ACID PHOSPHATASE TYPE 5"/>
    <property type="match status" value="1"/>
</dbReference>
<proteinExistence type="predicted"/>
<dbReference type="InterPro" id="IPR051558">
    <property type="entry name" value="Metallophosphoesterase_PAP"/>
</dbReference>
<dbReference type="InterPro" id="IPR029052">
    <property type="entry name" value="Metallo-depent_PP-like"/>
</dbReference>
<feature type="transmembrane region" description="Helical" evidence="5">
    <location>
        <begin position="36"/>
        <end position="54"/>
    </location>
</feature>
<gene>
    <name evidence="8" type="ORF">AXG93_150s1090</name>
    <name evidence="7" type="ORF">Mp_3g12790</name>
</gene>
<reference evidence="8 9" key="1">
    <citation type="submission" date="2016-03" db="EMBL/GenBank/DDBJ databases">
        <title>Mechanisms controlling the formation of the plant cell surface in tip-growing cells are functionally conserved among land plants.</title>
        <authorList>
            <person name="Honkanen S."/>
            <person name="Jones V.A."/>
            <person name="Morieri G."/>
            <person name="Champion C."/>
            <person name="Hetherington A.J."/>
            <person name="Kelly S."/>
            <person name="Saint-Marcoux D."/>
            <person name="Proust H."/>
            <person name="Prescott H."/>
            <person name="Dolan L."/>
        </authorList>
    </citation>
    <scope>NUCLEOTIDE SEQUENCE [LARGE SCALE GENOMIC DNA]</scope>
    <source>
        <strain evidence="9">cv. Tak-1 and cv. Tak-2</strain>
        <tissue evidence="8">Whole gametophyte</tissue>
    </source>
</reference>
<evidence type="ECO:0000313" key="9">
    <source>
        <dbReference type="Proteomes" id="UP000077202"/>
    </source>
</evidence>
<accession>A0A176WDG5</accession>
<dbReference type="InterPro" id="IPR004843">
    <property type="entry name" value="Calcineurin-like_PHP"/>
</dbReference>
<keyword evidence="5" id="KW-1133">Transmembrane helix</keyword>
<evidence type="ECO:0000313" key="8">
    <source>
        <dbReference type="EMBL" id="OAE31119.1"/>
    </source>
</evidence>
<sequence length="373" mass="42612">METSERHRDAEIGLLTEEVKSHHHFPSATKTTWRKAALTLVFFCLILGIIFAFLHEDSISIDNGNLTFGDDQPLDALSVQRLPLNVLIVGDWGRKGLYNQSQVARQMSRVGKELQADFILSTGDNFYDSGLKSVNDKSFEESFTDVYHEKSLQKRWYAVLGNHDYRGNEEAQVDKSLNKRDPRWWCDYFYTIPYSVSPSSTVEFFMIDTNPFVEEYWTPDSEHYKWARPTPREEVMASTLENLSSALEKSPATWKIVVGHHTMYSYGPHRNTPEIIEKVLPILEANKVDLYINGHDHCLEHIKRIDSDVHFVTSGGGSKAWKNEFLPGVQQLPDVKLYYDGQGFISLSASPTSVIINFFDINGKILHNLGLSK</sequence>
<evidence type="ECO:0000313" key="7">
    <source>
        <dbReference type="EMBL" id="BBN05401.1"/>
    </source>
</evidence>
<evidence type="ECO:0000256" key="1">
    <source>
        <dbReference type="ARBA" id="ARBA00000032"/>
    </source>
</evidence>
<dbReference type="PANTHER" id="PTHR10161:SF36">
    <property type="entry name" value="PURPLE ACID PHOSPHATASE 3"/>
    <property type="match status" value="1"/>
</dbReference>